<dbReference type="RefSeq" id="WP_182849534.1">
    <property type="nucleotide sequence ID" value="NZ_BAAALP010000102.1"/>
</dbReference>
<dbReference type="AlphaFoldDB" id="A0A7W3M0I2"/>
<reference evidence="1 2" key="1">
    <citation type="submission" date="2020-08" db="EMBL/GenBank/DDBJ databases">
        <title>Genomic Encyclopedia of Type Strains, Phase IV (KMG-IV): sequencing the most valuable type-strain genomes for metagenomic binning, comparative biology and taxonomic classification.</title>
        <authorList>
            <person name="Goeker M."/>
        </authorList>
    </citation>
    <scope>NUCLEOTIDE SEQUENCE [LARGE SCALE GENOMIC DNA]</scope>
    <source>
        <strain evidence="1 2">DSM 44197</strain>
    </source>
</reference>
<sequence>MGNERLKRHDLTDEEWARLAPLLPAQNVHGARHAPAVDIAQKGPVKITSG</sequence>
<gene>
    <name evidence="1" type="ORF">HNR61_009437</name>
</gene>
<accession>A0A7W3M0I2</accession>
<dbReference type="Proteomes" id="UP000572680">
    <property type="component" value="Unassembled WGS sequence"/>
</dbReference>
<evidence type="ECO:0000313" key="1">
    <source>
        <dbReference type="EMBL" id="MBA8957738.1"/>
    </source>
</evidence>
<name>A0A7W3M0I2_ACTNM</name>
<evidence type="ECO:0000313" key="2">
    <source>
        <dbReference type="Proteomes" id="UP000572680"/>
    </source>
</evidence>
<protein>
    <submittedName>
        <fullName evidence="1">Transposase</fullName>
    </submittedName>
</protein>
<organism evidence="1 2">
    <name type="scientific">Actinomadura namibiensis</name>
    <dbReference type="NCBI Taxonomy" id="182080"/>
    <lineage>
        <taxon>Bacteria</taxon>
        <taxon>Bacillati</taxon>
        <taxon>Actinomycetota</taxon>
        <taxon>Actinomycetes</taxon>
        <taxon>Streptosporangiales</taxon>
        <taxon>Thermomonosporaceae</taxon>
        <taxon>Actinomadura</taxon>
    </lineage>
</organism>
<comment type="caution">
    <text evidence="1">The sequence shown here is derived from an EMBL/GenBank/DDBJ whole genome shotgun (WGS) entry which is preliminary data.</text>
</comment>
<proteinExistence type="predicted"/>
<keyword evidence="2" id="KW-1185">Reference proteome</keyword>
<dbReference type="EMBL" id="JACJIA010000030">
    <property type="protein sequence ID" value="MBA8957738.1"/>
    <property type="molecule type" value="Genomic_DNA"/>
</dbReference>